<keyword evidence="2" id="KW-1185">Reference proteome</keyword>
<dbReference type="InterPro" id="IPR019700">
    <property type="entry name" value="Sigma-G_inhibitor_Gin"/>
</dbReference>
<dbReference type="Proteomes" id="UP000516160">
    <property type="component" value="Chromosome"/>
</dbReference>
<evidence type="ECO:0000313" key="1">
    <source>
        <dbReference type="EMBL" id="QNO14907.1"/>
    </source>
</evidence>
<name>A0A7G9W895_ALKCA</name>
<organism evidence="1 2">
    <name type="scientific">Alkalicella caledoniensis</name>
    <dbReference type="NCBI Taxonomy" id="2731377"/>
    <lineage>
        <taxon>Bacteria</taxon>
        <taxon>Bacillati</taxon>
        <taxon>Bacillota</taxon>
        <taxon>Clostridia</taxon>
        <taxon>Eubacteriales</taxon>
        <taxon>Proteinivoracaceae</taxon>
        <taxon>Alkalicella</taxon>
    </lineage>
</organism>
<dbReference type="RefSeq" id="WP_213169003.1">
    <property type="nucleotide sequence ID" value="NZ_CP058559.1"/>
</dbReference>
<dbReference type="Pfam" id="PF10764">
    <property type="entry name" value="Gin"/>
    <property type="match status" value="1"/>
</dbReference>
<dbReference type="KEGG" id="acae:HYG86_09040"/>
<reference evidence="1 2" key="1">
    <citation type="submission" date="2020-07" db="EMBL/GenBank/DDBJ databases">
        <title>Alkalicella. sp. LB2 genome.</title>
        <authorList>
            <person name="Postec A."/>
            <person name="Quemeneur M."/>
        </authorList>
    </citation>
    <scope>NUCLEOTIDE SEQUENCE [LARGE SCALE GENOMIC DNA]</scope>
    <source>
        <strain evidence="1 2">LB2</strain>
    </source>
</reference>
<accession>A0A7G9W895</accession>
<evidence type="ECO:0000313" key="2">
    <source>
        <dbReference type="Proteomes" id="UP000516160"/>
    </source>
</evidence>
<gene>
    <name evidence="1" type="ORF">HYG86_09040</name>
</gene>
<sequence>MKCCSVCEENTDLGLGINILQSFICNTCLDKISSTQVDDPEYDKILCGIKRVWEVSEAK</sequence>
<dbReference type="EMBL" id="CP058559">
    <property type="protein sequence ID" value="QNO14907.1"/>
    <property type="molecule type" value="Genomic_DNA"/>
</dbReference>
<protein>
    <submittedName>
        <fullName evidence="1">Sigma factor G inhibitor Gin</fullName>
    </submittedName>
</protein>
<proteinExistence type="predicted"/>
<dbReference type="AlphaFoldDB" id="A0A7G9W895"/>